<protein>
    <submittedName>
        <fullName evidence="2">Zn-dependent hydrolase, glyoxylase</fullName>
    </submittedName>
</protein>
<dbReference type="Gene3D" id="3.60.15.10">
    <property type="entry name" value="Ribonuclease Z/Hydroxyacylglutathione hydrolase-like"/>
    <property type="match status" value="1"/>
</dbReference>
<dbReference type="InterPro" id="IPR041516">
    <property type="entry name" value="LACTB2_WH"/>
</dbReference>
<dbReference type="InterPro" id="IPR001279">
    <property type="entry name" value="Metallo-B-lactamas"/>
</dbReference>
<gene>
    <name evidence="2" type="ordered locus">Ksed_25410</name>
</gene>
<dbReference type="SUPFAM" id="SSF56281">
    <property type="entry name" value="Metallo-hydrolase/oxidoreductase"/>
    <property type="match status" value="1"/>
</dbReference>
<evidence type="ECO:0000313" key="2">
    <source>
        <dbReference type="EMBL" id="ACV07504.1"/>
    </source>
</evidence>
<dbReference type="RefSeq" id="WP_015780430.1">
    <property type="nucleotide sequence ID" value="NC_013169.1"/>
</dbReference>
<dbReference type="Pfam" id="PF17778">
    <property type="entry name" value="WHD_BLACT"/>
    <property type="match status" value="1"/>
</dbReference>
<keyword evidence="3" id="KW-1185">Reference proteome</keyword>
<feature type="domain" description="Metallo-beta-lactamase" evidence="1">
    <location>
        <begin position="21"/>
        <end position="184"/>
    </location>
</feature>
<dbReference type="CDD" id="cd16278">
    <property type="entry name" value="metallo-hydrolase-like_MBL-fold"/>
    <property type="match status" value="1"/>
</dbReference>
<dbReference type="Pfam" id="PF00753">
    <property type="entry name" value="Lactamase_B"/>
    <property type="match status" value="2"/>
</dbReference>
<dbReference type="EMBL" id="CP001686">
    <property type="protein sequence ID" value="ACV07504.1"/>
    <property type="molecule type" value="Genomic_DNA"/>
</dbReference>
<name>C7NG95_KYTSD</name>
<dbReference type="eggNOG" id="COG0491">
    <property type="taxonomic scope" value="Bacteria"/>
</dbReference>
<proteinExistence type="predicted"/>
<accession>C7NG95</accession>
<dbReference type="KEGG" id="kse:Ksed_25410"/>
<organism evidence="2 3">
    <name type="scientific">Kytococcus sedentarius (strain ATCC 14392 / DSM 20547 / JCM 11482 / CCUG 33030 / NBRC 15357 / NCTC 11040 / CCM 314 / 541)</name>
    <name type="common">Micrococcus sedentarius</name>
    <dbReference type="NCBI Taxonomy" id="478801"/>
    <lineage>
        <taxon>Bacteria</taxon>
        <taxon>Bacillati</taxon>
        <taxon>Actinomycetota</taxon>
        <taxon>Actinomycetes</taxon>
        <taxon>Micrococcales</taxon>
        <taxon>Kytococcaceae</taxon>
        <taxon>Kytococcus</taxon>
    </lineage>
</organism>
<keyword evidence="2" id="KW-0378">Hydrolase</keyword>
<dbReference type="SMART" id="SM00849">
    <property type="entry name" value="Lactamase_B"/>
    <property type="match status" value="1"/>
</dbReference>
<dbReference type="STRING" id="478801.Ksed_25410"/>
<evidence type="ECO:0000313" key="3">
    <source>
        <dbReference type="Proteomes" id="UP000006666"/>
    </source>
</evidence>
<dbReference type="Proteomes" id="UP000006666">
    <property type="component" value="Chromosome"/>
</dbReference>
<dbReference type="PANTHER" id="PTHR23131:SF0">
    <property type="entry name" value="ENDORIBONUCLEASE LACTB2"/>
    <property type="match status" value="1"/>
</dbReference>
<dbReference type="HOGENOM" id="CLU_048478_2_0_11"/>
<dbReference type="Gene3D" id="1.10.10.10">
    <property type="entry name" value="Winged helix-like DNA-binding domain superfamily/Winged helix DNA-binding domain"/>
    <property type="match status" value="1"/>
</dbReference>
<evidence type="ECO:0000259" key="1">
    <source>
        <dbReference type="SMART" id="SM00849"/>
    </source>
</evidence>
<dbReference type="PANTHER" id="PTHR23131">
    <property type="entry name" value="ENDORIBONUCLEASE LACTB2"/>
    <property type="match status" value="1"/>
</dbReference>
<dbReference type="AlphaFoldDB" id="C7NG95"/>
<dbReference type="GO" id="GO:0016787">
    <property type="term" value="F:hydrolase activity"/>
    <property type="evidence" value="ECO:0007669"/>
    <property type="project" value="UniProtKB-KW"/>
</dbReference>
<dbReference type="InterPro" id="IPR050662">
    <property type="entry name" value="Sec-metab_biosynth-thioest"/>
</dbReference>
<sequence>MLSERATCLLCPNPSPMTLDGTNTWLLSEPGSHEVVVVDPGPEHPEHLRRIVDEVARRGARVALTLLTHGHADHAEGADSFHRLTGAPVRRARVAGGDDDLVAGDHLSVGGLELVVVPTPGHTSDSVSFVLPAENRLLTGDTVLGRGSTVVAHPDGDLAAYLDSLERIERLTGSGEVTSLLPGHGPFVADAAGVVAWYRQHRAQRLEQVAAAAGEATPDVGEDLADAVVRVVYADVPREVWPAARLTVLAQLEYLRAQR</sequence>
<reference evidence="2 3" key="1">
    <citation type="journal article" date="2009" name="Stand. Genomic Sci.">
        <title>Complete genome sequence of Kytococcus sedentarius type strain (541).</title>
        <authorList>
            <person name="Sims D."/>
            <person name="Brettin T."/>
            <person name="Detter J.C."/>
            <person name="Han C."/>
            <person name="Lapidus A."/>
            <person name="Copeland A."/>
            <person name="Glavina Del Rio T."/>
            <person name="Nolan M."/>
            <person name="Chen F."/>
            <person name="Lucas S."/>
            <person name="Tice H."/>
            <person name="Cheng J.F."/>
            <person name="Bruce D."/>
            <person name="Goodwin L."/>
            <person name="Pitluck S."/>
            <person name="Ovchinnikova G."/>
            <person name="Pati A."/>
            <person name="Ivanova N."/>
            <person name="Mavrommatis K."/>
            <person name="Chen A."/>
            <person name="Palaniappan K."/>
            <person name="D'haeseleer P."/>
            <person name="Chain P."/>
            <person name="Bristow J."/>
            <person name="Eisen J.A."/>
            <person name="Markowitz V."/>
            <person name="Hugenholtz P."/>
            <person name="Schneider S."/>
            <person name="Goker M."/>
            <person name="Pukall R."/>
            <person name="Kyrpides N.C."/>
            <person name="Klenk H.P."/>
        </authorList>
    </citation>
    <scope>NUCLEOTIDE SEQUENCE [LARGE SCALE GENOMIC DNA]</scope>
    <source>
        <strain evidence="3">ATCC 14392 / DSM 20547 / JCM 11482 / CCUG 33030 / NBRC 15357 / NCTC 11040 / CCM 314 / 541</strain>
    </source>
</reference>
<dbReference type="InterPro" id="IPR036388">
    <property type="entry name" value="WH-like_DNA-bd_sf"/>
</dbReference>
<dbReference type="InterPro" id="IPR036866">
    <property type="entry name" value="RibonucZ/Hydroxyglut_hydro"/>
</dbReference>